<comment type="caution">
    <text evidence="3">The sequence shown here is derived from an EMBL/GenBank/DDBJ whole genome shotgun (WGS) entry which is preliminary data.</text>
</comment>
<evidence type="ECO:0000259" key="2">
    <source>
        <dbReference type="Pfam" id="PF04892"/>
    </source>
</evidence>
<dbReference type="RefSeq" id="WP_377117554.1">
    <property type="nucleotide sequence ID" value="NZ_JBHTHZ010000014.1"/>
</dbReference>
<feature type="transmembrane region" description="Helical" evidence="1">
    <location>
        <begin position="109"/>
        <end position="127"/>
    </location>
</feature>
<dbReference type="Pfam" id="PF04892">
    <property type="entry name" value="VanZ"/>
    <property type="match status" value="1"/>
</dbReference>
<dbReference type="Proteomes" id="UP001597010">
    <property type="component" value="Unassembled WGS sequence"/>
</dbReference>
<keyword evidence="4" id="KW-1185">Reference proteome</keyword>
<gene>
    <name evidence="3" type="ORF">ACFQZX_16855</name>
</gene>
<evidence type="ECO:0000256" key="1">
    <source>
        <dbReference type="SAM" id="Phobius"/>
    </source>
</evidence>
<feature type="transmembrane region" description="Helical" evidence="1">
    <location>
        <begin position="7"/>
        <end position="28"/>
    </location>
</feature>
<keyword evidence="1" id="KW-0472">Membrane</keyword>
<keyword evidence="1" id="KW-0812">Transmembrane</keyword>
<sequence length="133" mass="15031">MKNTIKYYWPTVLWAFFILLLCSIPISIKEGRGIFFTGFDKLVHCGLFFVLSVLYCAGSIRKWHTSSIRIEIAVKNTIVLLSYGAFIEVLQSRVFTWRSGDWNDLLADTIGGCMGIFAVLVTSNAINHTNEKS</sequence>
<feature type="domain" description="VanZ-like" evidence="2">
    <location>
        <begin position="36"/>
        <end position="120"/>
    </location>
</feature>
<reference evidence="4" key="1">
    <citation type="journal article" date="2019" name="Int. J. Syst. Evol. Microbiol.">
        <title>The Global Catalogue of Microorganisms (GCM) 10K type strain sequencing project: providing services to taxonomists for standard genome sequencing and annotation.</title>
        <authorList>
            <consortium name="The Broad Institute Genomics Platform"/>
            <consortium name="The Broad Institute Genome Sequencing Center for Infectious Disease"/>
            <person name="Wu L."/>
            <person name="Ma J."/>
        </authorList>
    </citation>
    <scope>NUCLEOTIDE SEQUENCE [LARGE SCALE GENOMIC DNA]</scope>
    <source>
        <strain evidence="4">CCUG 61484</strain>
    </source>
</reference>
<dbReference type="EMBL" id="JBHTHZ010000014">
    <property type="protein sequence ID" value="MFD0795294.1"/>
    <property type="molecule type" value="Genomic_DNA"/>
</dbReference>
<evidence type="ECO:0000313" key="3">
    <source>
        <dbReference type="EMBL" id="MFD0795294.1"/>
    </source>
</evidence>
<dbReference type="NCBIfam" id="NF037970">
    <property type="entry name" value="vanZ_1"/>
    <property type="match status" value="1"/>
</dbReference>
<name>A0ABW3AWV1_9SPHI</name>
<feature type="transmembrane region" description="Helical" evidence="1">
    <location>
        <begin position="34"/>
        <end position="57"/>
    </location>
</feature>
<accession>A0ABW3AWV1</accession>
<organism evidence="3 4">
    <name type="scientific">Mucilaginibacter litoreus</name>
    <dbReference type="NCBI Taxonomy" id="1048221"/>
    <lineage>
        <taxon>Bacteria</taxon>
        <taxon>Pseudomonadati</taxon>
        <taxon>Bacteroidota</taxon>
        <taxon>Sphingobacteriia</taxon>
        <taxon>Sphingobacteriales</taxon>
        <taxon>Sphingobacteriaceae</taxon>
        <taxon>Mucilaginibacter</taxon>
    </lineage>
</organism>
<feature type="transmembrane region" description="Helical" evidence="1">
    <location>
        <begin position="78"/>
        <end position="97"/>
    </location>
</feature>
<protein>
    <submittedName>
        <fullName evidence="3">VanZ family protein</fullName>
    </submittedName>
</protein>
<evidence type="ECO:0000313" key="4">
    <source>
        <dbReference type="Proteomes" id="UP001597010"/>
    </source>
</evidence>
<proteinExistence type="predicted"/>
<dbReference type="InterPro" id="IPR006976">
    <property type="entry name" value="VanZ-like"/>
</dbReference>
<keyword evidence="1" id="KW-1133">Transmembrane helix</keyword>